<feature type="compositionally biased region" description="Basic residues" evidence="1">
    <location>
        <begin position="149"/>
        <end position="158"/>
    </location>
</feature>
<evidence type="ECO:0000313" key="3">
    <source>
        <dbReference type="Proteomes" id="UP000053317"/>
    </source>
</evidence>
<proteinExistence type="predicted"/>
<protein>
    <submittedName>
        <fullName evidence="2">Uncharacterized protein</fullName>
    </submittedName>
</protein>
<feature type="region of interest" description="Disordered" evidence="1">
    <location>
        <begin position="485"/>
        <end position="504"/>
    </location>
</feature>
<organism evidence="2 3">
    <name type="scientific">Phaeomoniella chlamydospora</name>
    <name type="common">Phaeoacremonium chlamydosporum</name>
    <dbReference type="NCBI Taxonomy" id="158046"/>
    <lineage>
        <taxon>Eukaryota</taxon>
        <taxon>Fungi</taxon>
        <taxon>Dikarya</taxon>
        <taxon>Ascomycota</taxon>
        <taxon>Pezizomycotina</taxon>
        <taxon>Eurotiomycetes</taxon>
        <taxon>Chaetothyriomycetidae</taxon>
        <taxon>Phaeomoniellales</taxon>
        <taxon>Phaeomoniellaceae</taxon>
        <taxon>Phaeomoniella</taxon>
    </lineage>
</organism>
<dbReference type="Proteomes" id="UP000053317">
    <property type="component" value="Unassembled WGS sequence"/>
</dbReference>
<dbReference type="EMBL" id="LCWF01000084">
    <property type="protein sequence ID" value="KKY21506.1"/>
    <property type="molecule type" value="Genomic_DNA"/>
</dbReference>
<reference evidence="2 3" key="2">
    <citation type="submission" date="2015-05" db="EMBL/GenBank/DDBJ databases">
        <authorList>
            <person name="Morales-Cruz A."/>
            <person name="Amrine K.C."/>
            <person name="Cantu D."/>
        </authorList>
    </citation>
    <scope>NUCLEOTIDE SEQUENCE [LARGE SCALE GENOMIC DNA]</scope>
    <source>
        <strain evidence="2">UCRPC4</strain>
    </source>
</reference>
<evidence type="ECO:0000256" key="1">
    <source>
        <dbReference type="SAM" id="MobiDB-lite"/>
    </source>
</evidence>
<dbReference type="GO" id="GO:0005763">
    <property type="term" value="C:mitochondrial small ribosomal subunit"/>
    <property type="evidence" value="ECO:0007669"/>
    <property type="project" value="TreeGrafter"/>
</dbReference>
<reference evidence="2 3" key="1">
    <citation type="submission" date="2015-05" db="EMBL/GenBank/DDBJ databases">
        <title>Distinctive expansion of gene families associated with plant cell wall degradation and secondary metabolism in the genomes of grapevine trunk pathogens.</title>
        <authorList>
            <person name="Lawrence D.P."/>
            <person name="Travadon R."/>
            <person name="Rolshausen P.E."/>
            <person name="Baumgartner K."/>
        </authorList>
    </citation>
    <scope>NUCLEOTIDE SEQUENCE [LARGE SCALE GENOMIC DNA]</scope>
    <source>
        <strain evidence="2">UCRPC4</strain>
    </source>
</reference>
<sequence length="551" mass="60530">MSAASRRLSPSASLLRGSRLFALPQPLPPAVTGASATSGGYSDTATTPYPTYAAIETSSDARSRGEWGLKRPLPLKSTTNTGTPYIRIKDGIDTREHITNFEAAADHVLTLKKFQALNIPVLLQDATGRNADPVGQNSTPFDEWNTWRPAKHRPGPKRWRTDGPWLPGMSNARFDWWLNGGLKHPGLKRSEKETFQNYLRREMIEEIVHQNGISETSAEASWIIASKTLETFIDTARAAGDDTAVIVEKALLQAGFPVNPRGNPSMQQPPKTTNPELRASINSLFRNYLRVLRASPAKFASFLQQHFDLADTSEKGIDNDGEPLEWKIGPADQRDSSLMSYIYRLTGMPSTHPSAGLGYLRAAAVARNHPLYGPQSQSDPIQARVLQPGVKGVVDRRREAKLGAAGFVSESNSSLWDGRDSESNLREFVPQPGGNKHPVRPTHAFVTPEGRTTLSLAAPSSDKVVMAGLKKSTDPEEYLRRRQNGQSIGGRMPRLDGNYTAHSGENSSRLIDAISKNREGLNSMLSGTRQRPQKEDDMIGMLDEMMSKAGQ</sequence>
<dbReference type="PANTHER" id="PTHR28058">
    <property type="entry name" value="37S RIBOSOMAL PROTEIN MRP51, MITOCHONDRIAL"/>
    <property type="match status" value="1"/>
</dbReference>
<dbReference type="Pfam" id="PF11709">
    <property type="entry name" value="Mit_ribos_Mrp51"/>
    <property type="match status" value="1"/>
</dbReference>
<dbReference type="InterPro" id="IPR016712">
    <property type="entry name" value="Rbsml_bS1m-like"/>
</dbReference>
<dbReference type="GO" id="GO:0070124">
    <property type="term" value="P:mitochondrial translational initiation"/>
    <property type="evidence" value="ECO:0007669"/>
    <property type="project" value="TreeGrafter"/>
</dbReference>
<dbReference type="PANTHER" id="PTHR28058:SF1">
    <property type="entry name" value="SMALL RIBOSOMAL SUBUNIT PROTEIN BS1M"/>
    <property type="match status" value="1"/>
</dbReference>
<dbReference type="GO" id="GO:0003735">
    <property type="term" value="F:structural constituent of ribosome"/>
    <property type="evidence" value="ECO:0007669"/>
    <property type="project" value="TreeGrafter"/>
</dbReference>
<evidence type="ECO:0000313" key="2">
    <source>
        <dbReference type="EMBL" id="KKY21506.1"/>
    </source>
</evidence>
<dbReference type="AlphaFoldDB" id="A0A0G2EH12"/>
<name>A0A0G2EH12_PHACM</name>
<keyword evidence="3" id="KW-1185">Reference proteome</keyword>
<feature type="region of interest" description="Disordered" evidence="1">
    <location>
        <begin position="130"/>
        <end position="164"/>
    </location>
</feature>
<gene>
    <name evidence="2" type="ORF">UCRPC4_g03610</name>
</gene>
<dbReference type="OrthoDB" id="2735536at2759"/>
<comment type="caution">
    <text evidence="2">The sequence shown here is derived from an EMBL/GenBank/DDBJ whole genome shotgun (WGS) entry which is preliminary data.</text>
</comment>
<accession>A0A0G2EH12</accession>